<dbReference type="EMBL" id="HG937694">
    <property type="protein sequence ID" value="CDP37750.1"/>
    <property type="molecule type" value="Genomic_DNA"/>
</dbReference>
<dbReference type="InterPro" id="IPR047128">
    <property type="entry name" value="PhyH"/>
</dbReference>
<name>A0A060T9J1_BLAAD</name>
<proteinExistence type="predicted"/>
<dbReference type="Pfam" id="PF05721">
    <property type="entry name" value="PhyH"/>
    <property type="match status" value="1"/>
</dbReference>
<dbReference type="PANTHER" id="PTHR21308">
    <property type="entry name" value="PHYTANOYL-COA ALPHA-HYDROXYLASE"/>
    <property type="match status" value="1"/>
</dbReference>
<reference evidence="1" key="2">
    <citation type="submission" date="2014-06" db="EMBL/GenBank/DDBJ databases">
        <title>The complete genome of Blastobotrys (Arxula) adeninivorans LS3 - a yeast of biotechnological interest.</title>
        <authorList>
            <person name="Kunze G."/>
            <person name="Gaillardin C."/>
            <person name="Czernicka M."/>
            <person name="Durrens P."/>
            <person name="Martin T."/>
            <person name="Boer E."/>
            <person name="Gabaldon T."/>
            <person name="Cruz J."/>
            <person name="Talla E."/>
            <person name="Marck C."/>
            <person name="Goffeau A."/>
            <person name="Barbe V."/>
            <person name="Baret P."/>
            <person name="Baronian K."/>
            <person name="Beier S."/>
            <person name="Bleykasten C."/>
            <person name="Bode R."/>
            <person name="Casaregola S."/>
            <person name="Despons L."/>
            <person name="Fairhead C."/>
            <person name="Giersberg M."/>
            <person name="Gierski P."/>
            <person name="Hahnel U."/>
            <person name="Hartmann A."/>
            <person name="Jankowska D."/>
            <person name="Jubin C."/>
            <person name="Jung P."/>
            <person name="Lafontaine I."/>
            <person name="Leh-Louis V."/>
            <person name="Lemaire M."/>
            <person name="Marcet-Houben M."/>
            <person name="Mascher M."/>
            <person name="Morel G."/>
            <person name="Richard G.-F."/>
            <person name="Riechen J."/>
            <person name="Sacerdot C."/>
            <person name="Sarkar A."/>
            <person name="Savel G."/>
            <person name="Schacherer J."/>
            <person name="Sherman D."/>
            <person name="Straub M.-L."/>
            <person name="Stein N."/>
            <person name="Thierry A."/>
            <person name="Trautwein-Schult A."/>
            <person name="Westhof E."/>
            <person name="Worch S."/>
            <person name="Dujon B."/>
            <person name="Souciet J.-L."/>
            <person name="Wincker P."/>
            <person name="Scholz U."/>
            <person name="Neuveglise N."/>
        </authorList>
    </citation>
    <scope>NUCLEOTIDE SEQUENCE</scope>
    <source>
        <strain evidence="1">LS3</strain>
    </source>
</reference>
<dbReference type="SUPFAM" id="SSF51197">
    <property type="entry name" value="Clavaminate synthase-like"/>
    <property type="match status" value="1"/>
</dbReference>
<dbReference type="AlphaFoldDB" id="A0A060T9J1"/>
<dbReference type="GO" id="GO:0001561">
    <property type="term" value="P:fatty acid alpha-oxidation"/>
    <property type="evidence" value="ECO:0007669"/>
    <property type="project" value="InterPro"/>
</dbReference>
<sequence>MNGTGKANRRLLDSSEFKLEEFEQLCLRNVDAHDYPLASSIEKRIPIYDLREADPNDAAVCERLQNEWYNILNSGPGVFVLRGMYDLPTYREVLEATNAAFDRIIERELREFNSKGDHFDTSGKNQRIWNSFGKHAIQDPESFVKYYSNPWLELVSESWLGPGYRISAQVNNVTPGGVAQRSHADYHLGLQEQDQCSRFPRALQNASKHITLQGAVAHSDMPLDSGPTRLLPFSQQYEPGFLTWRNEQFREYFGRNYVSLALKLGDGLFFNPGLFHAAGSNDTDPEGGFVRRANLLQIHCTFGRAMESIDTIAMVDKCWEAMKKQYQTIGPNDIRMKALIHAVGDAYPFPTNLDLRPPHADKMMPENEQEVLTRALEGGYSREQVLEALEQIRKDSIA</sequence>
<dbReference type="PhylomeDB" id="A0A060T9J1"/>
<reference evidence="1" key="1">
    <citation type="submission" date="2014-02" db="EMBL/GenBank/DDBJ databases">
        <authorList>
            <person name="Genoscope - CEA"/>
        </authorList>
    </citation>
    <scope>NUCLEOTIDE SEQUENCE</scope>
    <source>
        <strain evidence="1">LS3</strain>
    </source>
</reference>
<dbReference type="PANTHER" id="PTHR21308:SF8">
    <property type="entry name" value="PHYTANOYL-COA DIOXYGENASE FAMILY PROTEIN (AFU_ORTHOLOGUE AFUA_2G09620)"/>
    <property type="match status" value="1"/>
</dbReference>
<accession>A0A060T9J1</accession>
<gene>
    <name evidence="1" type="ORF">GNLVRS02_ARAD1D18568g</name>
</gene>
<protein>
    <submittedName>
        <fullName evidence="1">ARAD1D18568p</fullName>
    </submittedName>
</protein>
<organism evidence="1">
    <name type="scientific">Blastobotrys adeninivorans</name>
    <name type="common">Yeast</name>
    <name type="synonym">Arxula adeninivorans</name>
    <dbReference type="NCBI Taxonomy" id="409370"/>
    <lineage>
        <taxon>Eukaryota</taxon>
        <taxon>Fungi</taxon>
        <taxon>Dikarya</taxon>
        <taxon>Ascomycota</taxon>
        <taxon>Saccharomycotina</taxon>
        <taxon>Dipodascomycetes</taxon>
        <taxon>Dipodascales</taxon>
        <taxon>Trichomonascaceae</taxon>
        <taxon>Blastobotrys</taxon>
    </lineage>
</organism>
<evidence type="ECO:0000313" key="1">
    <source>
        <dbReference type="EMBL" id="CDP37750.1"/>
    </source>
</evidence>
<dbReference type="Gene3D" id="2.60.120.620">
    <property type="entry name" value="q2cbj1_9rhob like domain"/>
    <property type="match status" value="1"/>
</dbReference>
<dbReference type="GO" id="GO:0048244">
    <property type="term" value="F:phytanoyl-CoA dioxygenase activity"/>
    <property type="evidence" value="ECO:0007669"/>
    <property type="project" value="InterPro"/>
</dbReference>
<dbReference type="InterPro" id="IPR008775">
    <property type="entry name" value="Phytyl_CoA_dOase-like"/>
</dbReference>